<evidence type="ECO:0000313" key="4">
    <source>
        <dbReference type="EMBL" id="ELU00190.1"/>
    </source>
</evidence>
<dbReference type="InterPro" id="IPR001846">
    <property type="entry name" value="VWF_type-D"/>
</dbReference>
<feature type="domain" description="VWFD" evidence="3">
    <location>
        <begin position="36"/>
        <end position="268"/>
    </location>
</feature>
<gene>
    <name evidence="4" type="ORF">CAPTEDRAFT_191508</name>
</gene>
<organism evidence="4">
    <name type="scientific">Capitella teleta</name>
    <name type="common">Polychaete worm</name>
    <dbReference type="NCBI Taxonomy" id="283909"/>
    <lineage>
        <taxon>Eukaryota</taxon>
        <taxon>Metazoa</taxon>
        <taxon>Spiralia</taxon>
        <taxon>Lophotrochozoa</taxon>
        <taxon>Annelida</taxon>
        <taxon>Polychaeta</taxon>
        <taxon>Sedentaria</taxon>
        <taxon>Scolecida</taxon>
        <taxon>Capitellidae</taxon>
        <taxon>Capitella</taxon>
    </lineage>
</organism>
<dbReference type="AlphaFoldDB" id="R7U2F8"/>
<keyword evidence="2" id="KW-0325">Glycoprotein</keyword>
<reference evidence="5" key="3">
    <citation type="submission" date="2015-06" db="UniProtKB">
        <authorList>
            <consortium name="EnsemblMetazoa"/>
        </authorList>
    </citation>
    <scope>IDENTIFICATION</scope>
</reference>
<evidence type="ECO:0000313" key="6">
    <source>
        <dbReference type="Proteomes" id="UP000014760"/>
    </source>
</evidence>
<dbReference type="Proteomes" id="UP000014760">
    <property type="component" value="Unassembled WGS sequence"/>
</dbReference>
<sequence>MARPSVKVTYEILGELTRSRDRKLHFEFLYDSTELGICTCFGDPHCYRFDDDKTNQEHQLFINDSCSYTMVTDSCAFERTDFGAELPLPKFHITVVFERVSLLLQRSFAKEIHITSRLTSNTESYQLKQGLEVIHNTRPLNMADAPFKFEGSSLAVVQTTAQSPNNWKEQGDLLEVTFTNGFKILWDGVRQFKIIAPEKPDFNICGLCGNNDGVRPDTKTGTHNNHHESRCTTKLVSQDFQTELMEDEVQTLVNSWFAETISSDDACKDNIRC</sequence>
<protein>
    <recommendedName>
        <fullName evidence="3">VWFD domain-containing protein</fullName>
    </recommendedName>
</protein>
<dbReference type="PROSITE" id="PS51233">
    <property type="entry name" value="VWFD"/>
    <property type="match status" value="1"/>
</dbReference>
<dbReference type="InterPro" id="IPR050780">
    <property type="entry name" value="Mucin_vWF_Thrombospondin_sf"/>
</dbReference>
<dbReference type="EnsemblMetazoa" id="CapteT191508">
    <property type="protein sequence ID" value="CapteP191508"/>
    <property type="gene ID" value="CapteG191508"/>
</dbReference>
<accession>R7U2F8</accession>
<evidence type="ECO:0000259" key="3">
    <source>
        <dbReference type="PROSITE" id="PS51233"/>
    </source>
</evidence>
<dbReference type="EMBL" id="KB306105">
    <property type="protein sequence ID" value="ELU00190.1"/>
    <property type="molecule type" value="Genomic_DNA"/>
</dbReference>
<evidence type="ECO:0000256" key="1">
    <source>
        <dbReference type="ARBA" id="ARBA00023157"/>
    </source>
</evidence>
<keyword evidence="1" id="KW-1015">Disulfide bond</keyword>
<reference evidence="6" key="1">
    <citation type="submission" date="2012-12" db="EMBL/GenBank/DDBJ databases">
        <authorList>
            <person name="Hellsten U."/>
            <person name="Grimwood J."/>
            <person name="Chapman J.A."/>
            <person name="Shapiro H."/>
            <person name="Aerts A."/>
            <person name="Otillar R.P."/>
            <person name="Terry A.Y."/>
            <person name="Boore J.L."/>
            <person name="Simakov O."/>
            <person name="Marletaz F."/>
            <person name="Cho S.-J."/>
            <person name="Edsinger-Gonzales E."/>
            <person name="Havlak P."/>
            <person name="Kuo D.-H."/>
            <person name="Larsson T."/>
            <person name="Lv J."/>
            <person name="Arendt D."/>
            <person name="Savage R."/>
            <person name="Osoegawa K."/>
            <person name="de Jong P."/>
            <person name="Lindberg D.R."/>
            <person name="Seaver E.C."/>
            <person name="Weisblat D.A."/>
            <person name="Putnam N.H."/>
            <person name="Grigoriev I.V."/>
            <person name="Rokhsar D.S."/>
        </authorList>
    </citation>
    <scope>NUCLEOTIDE SEQUENCE</scope>
    <source>
        <strain evidence="6">I ESC-2004</strain>
    </source>
</reference>
<dbReference type="HOGENOM" id="CLU_078342_1_0_1"/>
<name>R7U2F8_CAPTE</name>
<dbReference type="Pfam" id="PF00094">
    <property type="entry name" value="VWD"/>
    <property type="match status" value="1"/>
</dbReference>
<evidence type="ECO:0000256" key="2">
    <source>
        <dbReference type="ARBA" id="ARBA00023180"/>
    </source>
</evidence>
<dbReference type="EMBL" id="AMQN01001854">
    <property type="status" value="NOT_ANNOTATED_CDS"/>
    <property type="molecule type" value="Genomic_DNA"/>
</dbReference>
<evidence type="ECO:0000313" key="5">
    <source>
        <dbReference type="EnsemblMetazoa" id="CapteP191508"/>
    </source>
</evidence>
<dbReference type="PANTHER" id="PTHR11339">
    <property type="entry name" value="EXTRACELLULAR MATRIX GLYCOPROTEIN RELATED"/>
    <property type="match status" value="1"/>
</dbReference>
<proteinExistence type="predicted"/>
<keyword evidence="6" id="KW-1185">Reference proteome</keyword>
<reference evidence="4 6" key="2">
    <citation type="journal article" date="2013" name="Nature">
        <title>Insights into bilaterian evolution from three spiralian genomes.</title>
        <authorList>
            <person name="Simakov O."/>
            <person name="Marletaz F."/>
            <person name="Cho S.J."/>
            <person name="Edsinger-Gonzales E."/>
            <person name="Havlak P."/>
            <person name="Hellsten U."/>
            <person name="Kuo D.H."/>
            <person name="Larsson T."/>
            <person name="Lv J."/>
            <person name="Arendt D."/>
            <person name="Savage R."/>
            <person name="Osoegawa K."/>
            <person name="de Jong P."/>
            <person name="Grimwood J."/>
            <person name="Chapman J.A."/>
            <person name="Shapiro H."/>
            <person name="Aerts A."/>
            <person name="Otillar R.P."/>
            <person name="Terry A.Y."/>
            <person name="Boore J.L."/>
            <person name="Grigoriev I.V."/>
            <person name="Lindberg D.R."/>
            <person name="Seaver E.C."/>
            <person name="Weisblat D.A."/>
            <person name="Putnam N.H."/>
            <person name="Rokhsar D.S."/>
        </authorList>
    </citation>
    <scope>NUCLEOTIDE SEQUENCE</scope>
    <source>
        <strain evidence="4 6">I ESC-2004</strain>
    </source>
</reference>